<evidence type="ECO:0000256" key="1">
    <source>
        <dbReference type="SAM" id="MobiDB-lite"/>
    </source>
</evidence>
<name>A0ABT0K4Z9_9ACTN</name>
<organism evidence="2 3">
    <name type="scientific">Frankia umida</name>
    <dbReference type="NCBI Taxonomy" id="573489"/>
    <lineage>
        <taxon>Bacteria</taxon>
        <taxon>Bacillati</taxon>
        <taxon>Actinomycetota</taxon>
        <taxon>Actinomycetes</taxon>
        <taxon>Frankiales</taxon>
        <taxon>Frankiaceae</taxon>
        <taxon>Frankia</taxon>
    </lineage>
</organism>
<gene>
    <name evidence="2" type="ORF">MXD59_23975</name>
</gene>
<feature type="region of interest" description="Disordered" evidence="1">
    <location>
        <begin position="1"/>
        <end position="68"/>
    </location>
</feature>
<proteinExistence type="predicted"/>
<feature type="compositionally biased region" description="Basic and acidic residues" evidence="1">
    <location>
        <begin position="39"/>
        <end position="54"/>
    </location>
</feature>
<sequence length="94" mass="10699">MTPNERAGKLKKHRGKENESPGAVELAQLSRNLFNRSQNRSENRDLTPNEEAGKLKKHQNGTKNKSSGCACSLRTQQRADCQCQYVLPPFSWLW</sequence>
<feature type="compositionally biased region" description="Polar residues" evidence="1">
    <location>
        <begin position="29"/>
        <end position="38"/>
    </location>
</feature>
<dbReference type="Proteomes" id="UP001201873">
    <property type="component" value="Unassembled WGS sequence"/>
</dbReference>
<comment type="caution">
    <text evidence="2">The sequence shown here is derived from an EMBL/GenBank/DDBJ whole genome shotgun (WGS) entry which is preliminary data.</text>
</comment>
<protein>
    <submittedName>
        <fullName evidence="2">Uncharacterized protein</fullName>
    </submittedName>
</protein>
<dbReference type="EMBL" id="JALKFT010000044">
    <property type="protein sequence ID" value="MCK9878782.1"/>
    <property type="molecule type" value="Genomic_DNA"/>
</dbReference>
<feature type="non-terminal residue" evidence="2">
    <location>
        <position position="94"/>
    </location>
</feature>
<dbReference type="RefSeq" id="WP_248826851.1">
    <property type="nucleotide sequence ID" value="NZ_JALKFT010000044.1"/>
</dbReference>
<evidence type="ECO:0000313" key="3">
    <source>
        <dbReference type="Proteomes" id="UP001201873"/>
    </source>
</evidence>
<reference evidence="2 3" key="1">
    <citation type="submission" date="2022-04" db="EMBL/GenBank/DDBJ databases">
        <title>Genome diversity in the genus Frankia.</title>
        <authorList>
            <person name="Carlos-Shanley C."/>
            <person name="Hahn D."/>
        </authorList>
    </citation>
    <scope>NUCLEOTIDE SEQUENCE [LARGE SCALE GENOMIC DNA]</scope>
    <source>
        <strain evidence="2 3">Ag45/Mut15</strain>
    </source>
</reference>
<evidence type="ECO:0000313" key="2">
    <source>
        <dbReference type="EMBL" id="MCK9878782.1"/>
    </source>
</evidence>
<keyword evidence="3" id="KW-1185">Reference proteome</keyword>
<accession>A0ABT0K4Z9</accession>